<dbReference type="PANTHER" id="PTHR11097:SF9">
    <property type="entry name" value="EXOSOME COMPLEX COMPONENT RRP43"/>
    <property type="match status" value="1"/>
</dbReference>
<dbReference type="Proteomes" id="UP000193944">
    <property type="component" value="Unassembled WGS sequence"/>
</dbReference>
<comment type="caution">
    <text evidence="12">The sequence shown here is derived from an EMBL/GenBank/DDBJ whole genome shotgun (WGS) entry which is preliminary data.</text>
</comment>
<evidence type="ECO:0000256" key="9">
    <source>
        <dbReference type="ARBA" id="ARBA00030617"/>
    </source>
</evidence>
<dbReference type="InterPro" id="IPR033196">
    <property type="entry name" value="Rrp43"/>
</dbReference>
<keyword evidence="7" id="KW-0694">RNA-binding</keyword>
<dbReference type="InterPro" id="IPR036345">
    <property type="entry name" value="ExoRNase_PH_dom2_sf"/>
</dbReference>
<dbReference type="FunFam" id="3.30.230.70:FF:000017">
    <property type="entry name" value="Exosome complex component Rrp42"/>
    <property type="match status" value="1"/>
</dbReference>
<dbReference type="SUPFAM" id="SSF54211">
    <property type="entry name" value="Ribosomal protein S5 domain 2-like"/>
    <property type="match status" value="1"/>
</dbReference>
<feature type="domain" description="Exoribonuclease phosphorolytic" evidence="10">
    <location>
        <begin position="44"/>
        <end position="178"/>
    </location>
</feature>
<name>A0A1Y1XGU8_9FUNG</name>
<dbReference type="GO" id="GO:0034476">
    <property type="term" value="P:U5 snRNA 3'-end processing"/>
    <property type="evidence" value="ECO:0007669"/>
    <property type="project" value="TreeGrafter"/>
</dbReference>
<dbReference type="STRING" id="1754192.A0A1Y1XGU8"/>
<comment type="subcellular location">
    <subcellularLocation>
        <location evidence="1">Cytoplasm</location>
    </subcellularLocation>
    <subcellularLocation>
        <location evidence="2">Nucleus</location>
        <location evidence="2">Nucleolus</location>
    </subcellularLocation>
</comment>
<protein>
    <recommendedName>
        <fullName evidence="9">Ribosomal RNA-processing protein 43</fullName>
    </recommendedName>
</protein>
<comment type="similarity">
    <text evidence="3">Belongs to the RNase PH family.</text>
</comment>
<evidence type="ECO:0000256" key="8">
    <source>
        <dbReference type="ARBA" id="ARBA00023242"/>
    </source>
</evidence>
<dbReference type="GO" id="GO:0071038">
    <property type="term" value="P:TRAMP-dependent tRNA surveillance pathway"/>
    <property type="evidence" value="ECO:0007669"/>
    <property type="project" value="TreeGrafter"/>
</dbReference>
<evidence type="ECO:0000256" key="3">
    <source>
        <dbReference type="ARBA" id="ARBA00006678"/>
    </source>
</evidence>
<evidence type="ECO:0000256" key="4">
    <source>
        <dbReference type="ARBA" id="ARBA00022490"/>
    </source>
</evidence>
<dbReference type="SUPFAM" id="SSF55666">
    <property type="entry name" value="Ribonuclease PH domain 2-like"/>
    <property type="match status" value="1"/>
</dbReference>
<dbReference type="GO" id="GO:0005730">
    <property type="term" value="C:nucleolus"/>
    <property type="evidence" value="ECO:0007669"/>
    <property type="project" value="UniProtKB-SubCell"/>
</dbReference>
<dbReference type="InterPro" id="IPR015847">
    <property type="entry name" value="ExoRNase_PH_dom2"/>
</dbReference>
<dbReference type="GO" id="GO:0016075">
    <property type="term" value="P:rRNA catabolic process"/>
    <property type="evidence" value="ECO:0007669"/>
    <property type="project" value="TreeGrafter"/>
</dbReference>
<accession>A0A1Y1XGU8</accession>
<dbReference type="GO" id="GO:0000177">
    <property type="term" value="C:cytoplasmic exosome (RNase complex)"/>
    <property type="evidence" value="ECO:0007669"/>
    <property type="project" value="TreeGrafter"/>
</dbReference>
<evidence type="ECO:0000256" key="1">
    <source>
        <dbReference type="ARBA" id="ARBA00004496"/>
    </source>
</evidence>
<dbReference type="Gene3D" id="3.30.230.70">
    <property type="entry name" value="GHMP Kinase, N-terminal domain"/>
    <property type="match status" value="1"/>
</dbReference>
<keyword evidence="6" id="KW-0271">Exosome</keyword>
<evidence type="ECO:0000313" key="12">
    <source>
        <dbReference type="EMBL" id="ORX84971.1"/>
    </source>
</evidence>
<dbReference type="OrthoDB" id="45882at2759"/>
<evidence type="ECO:0000256" key="5">
    <source>
        <dbReference type="ARBA" id="ARBA00022552"/>
    </source>
</evidence>
<dbReference type="Pfam" id="PF01138">
    <property type="entry name" value="RNase_PH"/>
    <property type="match status" value="1"/>
</dbReference>
<reference evidence="12 13" key="1">
    <citation type="submission" date="2016-08" db="EMBL/GenBank/DDBJ databases">
        <title>A Parts List for Fungal Cellulosomes Revealed by Comparative Genomics.</title>
        <authorList>
            <consortium name="DOE Joint Genome Institute"/>
            <person name="Haitjema C.H."/>
            <person name="Gilmore S.P."/>
            <person name="Henske J.K."/>
            <person name="Solomon K.V."/>
            <person name="De Groot R."/>
            <person name="Kuo A."/>
            <person name="Mondo S.J."/>
            <person name="Salamov A.A."/>
            <person name="Labutti K."/>
            <person name="Zhao Z."/>
            <person name="Chiniquy J."/>
            <person name="Barry K."/>
            <person name="Brewer H.M."/>
            <person name="Purvine S.O."/>
            <person name="Wright A.T."/>
            <person name="Boxma B."/>
            <person name="Van Alen T."/>
            <person name="Hackstein J.H."/>
            <person name="Baker S.E."/>
            <person name="Grigoriev I.V."/>
            <person name="O'Malley M.A."/>
        </authorList>
    </citation>
    <scope>NUCLEOTIDE SEQUENCE [LARGE SCALE GENOMIC DNA]</scope>
    <source>
        <strain evidence="12 13">S4</strain>
    </source>
</reference>
<keyword evidence="13" id="KW-1185">Reference proteome</keyword>
<dbReference type="GO" id="GO:0000467">
    <property type="term" value="P:exonucleolytic trimming to generate mature 3'-end of 5.8S rRNA from tricistronic rRNA transcript (SSU-rRNA, 5.8S rRNA, LSU-rRNA)"/>
    <property type="evidence" value="ECO:0007669"/>
    <property type="project" value="TreeGrafter"/>
</dbReference>
<evidence type="ECO:0000259" key="10">
    <source>
        <dbReference type="Pfam" id="PF01138"/>
    </source>
</evidence>
<evidence type="ECO:0000256" key="7">
    <source>
        <dbReference type="ARBA" id="ARBA00022884"/>
    </source>
</evidence>
<dbReference type="InterPro" id="IPR001247">
    <property type="entry name" value="ExoRNase_PH_dom1"/>
</dbReference>
<dbReference type="GO" id="GO:0035925">
    <property type="term" value="F:mRNA 3'-UTR AU-rich region binding"/>
    <property type="evidence" value="ECO:0007669"/>
    <property type="project" value="TreeGrafter"/>
</dbReference>
<dbReference type="AlphaFoldDB" id="A0A1Y1XGU8"/>
<evidence type="ECO:0000256" key="2">
    <source>
        <dbReference type="ARBA" id="ARBA00004604"/>
    </source>
</evidence>
<keyword evidence="8" id="KW-0539">Nucleus</keyword>
<dbReference type="GO" id="GO:0034475">
    <property type="term" value="P:U4 snRNA 3'-end processing"/>
    <property type="evidence" value="ECO:0007669"/>
    <property type="project" value="TreeGrafter"/>
</dbReference>
<dbReference type="GO" id="GO:0071028">
    <property type="term" value="P:nuclear mRNA surveillance"/>
    <property type="evidence" value="ECO:0007669"/>
    <property type="project" value="TreeGrafter"/>
</dbReference>
<organism evidence="12 13">
    <name type="scientific">Anaeromyces robustus</name>
    <dbReference type="NCBI Taxonomy" id="1754192"/>
    <lineage>
        <taxon>Eukaryota</taxon>
        <taxon>Fungi</taxon>
        <taxon>Fungi incertae sedis</taxon>
        <taxon>Chytridiomycota</taxon>
        <taxon>Chytridiomycota incertae sedis</taxon>
        <taxon>Neocallimastigomycetes</taxon>
        <taxon>Neocallimastigales</taxon>
        <taxon>Neocallimastigaceae</taxon>
        <taxon>Anaeromyces</taxon>
    </lineage>
</organism>
<dbReference type="GO" id="GO:0071035">
    <property type="term" value="P:nuclear polyadenylation-dependent rRNA catabolic process"/>
    <property type="evidence" value="ECO:0007669"/>
    <property type="project" value="TreeGrafter"/>
</dbReference>
<sequence>MAEVSNKDSFVLDANTFAKLHPKEFYRKFLTNNIRPDGRLLKKFRKTSINLNSIKSAEGSCVLKMGKTSVVCGIKAEVAEPRVDDPRKGYIVPNVELSPICSSLFKPGPPGELAQSISERIDKLFKQCKIIDLDKLCISEKNAVWVLYVDVICISYDGNIFDAALFSIISALKNLKLPEVTFIEEEGKVEASEEKTISLELLSTPLSATYVVFDKKYILADPNEEEENLSSTSLTFIYNEQHKLCGISKLGGIPLSKELIQDCTESAIERTDNLRQLLDSTMKNL</sequence>
<keyword evidence="5" id="KW-0698">rRNA processing</keyword>
<dbReference type="InterPro" id="IPR050590">
    <property type="entry name" value="Exosome_comp_Rrp42_subfam"/>
</dbReference>
<dbReference type="Pfam" id="PF03725">
    <property type="entry name" value="RNase_PH_C"/>
    <property type="match status" value="1"/>
</dbReference>
<dbReference type="InterPro" id="IPR027408">
    <property type="entry name" value="PNPase/RNase_PH_dom_sf"/>
</dbReference>
<evidence type="ECO:0000313" key="13">
    <source>
        <dbReference type="Proteomes" id="UP000193944"/>
    </source>
</evidence>
<evidence type="ECO:0000259" key="11">
    <source>
        <dbReference type="Pfam" id="PF03725"/>
    </source>
</evidence>
<dbReference type="GO" id="GO:0000176">
    <property type="term" value="C:nuclear exosome (RNase complex)"/>
    <property type="evidence" value="ECO:0007669"/>
    <property type="project" value="TreeGrafter"/>
</dbReference>
<proteinExistence type="inferred from homology"/>
<feature type="domain" description="Exoribonuclease phosphorolytic" evidence="11">
    <location>
        <begin position="205"/>
        <end position="269"/>
    </location>
</feature>
<dbReference type="CDD" id="cd11369">
    <property type="entry name" value="RNase_PH_RRP43"/>
    <property type="match status" value="1"/>
</dbReference>
<keyword evidence="4" id="KW-0963">Cytoplasm</keyword>
<gene>
    <name evidence="12" type="ORF">BCR32DRAFT_217483</name>
</gene>
<evidence type="ECO:0000256" key="6">
    <source>
        <dbReference type="ARBA" id="ARBA00022835"/>
    </source>
</evidence>
<reference evidence="12 13" key="2">
    <citation type="submission" date="2016-08" db="EMBL/GenBank/DDBJ databases">
        <title>Pervasive Adenine N6-methylation of Active Genes in Fungi.</title>
        <authorList>
            <consortium name="DOE Joint Genome Institute"/>
            <person name="Mondo S.J."/>
            <person name="Dannebaum R.O."/>
            <person name="Kuo R.C."/>
            <person name="Labutti K."/>
            <person name="Haridas S."/>
            <person name="Kuo A."/>
            <person name="Salamov A."/>
            <person name="Ahrendt S.R."/>
            <person name="Lipzen A."/>
            <person name="Sullivan W."/>
            <person name="Andreopoulos W.B."/>
            <person name="Clum A."/>
            <person name="Lindquist E."/>
            <person name="Daum C."/>
            <person name="Ramamoorthy G.K."/>
            <person name="Gryganskyi A."/>
            <person name="Culley D."/>
            <person name="Magnuson J.K."/>
            <person name="James T.Y."/>
            <person name="O'Malley M.A."/>
            <person name="Stajich J.E."/>
            <person name="Spatafora J.W."/>
            <person name="Visel A."/>
            <person name="Grigoriev I.V."/>
        </authorList>
    </citation>
    <scope>NUCLEOTIDE SEQUENCE [LARGE SCALE GENOMIC DNA]</scope>
    <source>
        <strain evidence="12 13">S4</strain>
    </source>
</reference>
<dbReference type="GO" id="GO:0034473">
    <property type="term" value="P:U1 snRNA 3'-end processing"/>
    <property type="evidence" value="ECO:0007669"/>
    <property type="project" value="TreeGrafter"/>
</dbReference>
<dbReference type="EMBL" id="MCFG01000043">
    <property type="protein sequence ID" value="ORX84971.1"/>
    <property type="molecule type" value="Genomic_DNA"/>
</dbReference>
<dbReference type="InterPro" id="IPR020568">
    <property type="entry name" value="Ribosomal_Su5_D2-typ_SF"/>
</dbReference>
<dbReference type="PANTHER" id="PTHR11097">
    <property type="entry name" value="EXOSOME COMPLEX EXONUCLEASE RIBOSOMAL RNA PROCESSING PROTEIN"/>
    <property type="match status" value="1"/>
</dbReference>